<evidence type="ECO:0000256" key="5">
    <source>
        <dbReference type="ARBA" id="ARBA00022490"/>
    </source>
</evidence>
<dbReference type="NCBIfam" id="TIGR02093">
    <property type="entry name" value="P_ylase"/>
    <property type="match status" value="1"/>
</dbReference>
<keyword evidence="7 13" id="KW-0328">Glycosyltransferase</keyword>
<sequence>MISLLQLTASDLKEQIINKLMIDRGIEVSEATGKDVYYALTSVVNEKITPQWFQTDKKYKSQNNKQVYYLSMEFLIGRLLESNLLNCGILDVTNVVLEELGFNPSEIYAAEHDAGLGNGGLGRLAACFLDSLASLNYPGHGYGIRYRYGLFEQRIIHGNQVELPDYWLKDPYPWETRNEKEAVVIQFHGDVHMFKRNDGTLEFKYENTDKVMAVPYDIPILGYENEVVNTLRLWSAEAVFQDNKGKSIGENKEFYRDLDHQHSIEQISGFLYPDDSSHEGRELRLKQQYFLVSSSIQNIIKYYKKTNRKSLSHLPEKVVVQINDTHPSLAIPEMMRILMDEERFSWDAAWKVTTNVFAYTNHTTLSEALETWPKDMLQNLLPRIYMIIEEINERFCKDIWLHHEELQHKVHEMAIIADDRVHMARLAIVGSFSINGVARIHTDILKKQEMKTFYSLFPERFNNKTNGITHRRWLLQANPELAKLITDVIGPQWIKRPKQLISLLKYSNDRSLLEKFDQVKHENKNALSNYIYQQTGILIDNQSIFDVQIKRLHEYKRQLLNIFHVIYLYNELKENPNQDLTPRTFIFGAKAAPSYHMAKEVIKLINTVASIVNYDKDIRGKLKVIFLENYNVSLAEKIIPAADISEQISTASKEASGTGNMKMMMNGALTLGTLDGANIEINDLVGNQNMFIFGLTSDQVLNYYQNGGYNARDIYNTDDRIRRILDQLNQGEFGIHDIEFKDIYYNILYHNDPYFVLKDFEPYLEAHELAERAYRDRATWMNMSVTNIAYSGKFSSDQTIQEYATDIWKIKRG</sequence>
<gene>
    <name evidence="14" type="ORF">CWR45_15130</name>
</gene>
<comment type="similarity">
    <text evidence="4 13">Belongs to the glycogen phosphorylase family.</text>
</comment>
<dbReference type="PANTHER" id="PTHR11468:SF3">
    <property type="entry name" value="GLYCOGEN PHOSPHORYLASE, LIVER FORM"/>
    <property type="match status" value="1"/>
</dbReference>
<dbReference type="PIRSF" id="PIRSF000460">
    <property type="entry name" value="Pprylas_GlgP"/>
    <property type="match status" value="1"/>
</dbReference>
<feature type="modified residue" description="N6-(pyridoxal phosphate)lysine" evidence="12">
    <location>
        <position position="662"/>
    </location>
</feature>
<keyword evidence="8 13" id="KW-0808">Transferase</keyword>
<reference evidence="15" key="1">
    <citation type="submission" date="2017-11" db="EMBL/GenBank/DDBJ databases">
        <authorList>
            <person name="Zhu W."/>
        </authorList>
    </citation>
    <scope>NUCLEOTIDE SEQUENCE [LARGE SCALE GENOMIC DNA]</scope>
    <source>
        <strain evidence="15">CAU 1051</strain>
    </source>
</reference>
<comment type="catalytic activity">
    <reaction evidence="1 13">
        <text>[(1-&gt;4)-alpha-D-glucosyl](n) + phosphate = [(1-&gt;4)-alpha-D-glucosyl](n-1) + alpha-D-glucose 1-phosphate</text>
        <dbReference type="Rhea" id="RHEA:41732"/>
        <dbReference type="Rhea" id="RHEA-COMP:9584"/>
        <dbReference type="Rhea" id="RHEA-COMP:9586"/>
        <dbReference type="ChEBI" id="CHEBI:15444"/>
        <dbReference type="ChEBI" id="CHEBI:43474"/>
        <dbReference type="ChEBI" id="CHEBI:58601"/>
        <dbReference type="EC" id="2.4.1.1"/>
    </reaction>
</comment>
<dbReference type="SUPFAM" id="SSF53756">
    <property type="entry name" value="UDP-Glycosyltransferase/glycogen phosphorylase"/>
    <property type="match status" value="1"/>
</dbReference>
<evidence type="ECO:0000256" key="8">
    <source>
        <dbReference type="ARBA" id="ARBA00022679"/>
    </source>
</evidence>
<keyword evidence="6" id="KW-0021">Allosteric enzyme</keyword>
<evidence type="ECO:0000313" key="15">
    <source>
        <dbReference type="Proteomes" id="UP000256520"/>
    </source>
</evidence>
<evidence type="ECO:0000256" key="11">
    <source>
        <dbReference type="ARBA" id="ARBA00025174"/>
    </source>
</evidence>
<organism evidence="14 15">
    <name type="scientific">Oceanobacillus chungangensis</name>
    <dbReference type="NCBI Taxonomy" id="1229152"/>
    <lineage>
        <taxon>Bacteria</taxon>
        <taxon>Bacillati</taxon>
        <taxon>Bacillota</taxon>
        <taxon>Bacilli</taxon>
        <taxon>Bacillales</taxon>
        <taxon>Bacillaceae</taxon>
        <taxon>Oceanobacillus</taxon>
    </lineage>
</organism>
<dbReference type="PANTHER" id="PTHR11468">
    <property type="entry name" value="GLYCOGEN PHOSPHORYLASE"/>
    <property type="match status" value="1"/>
</dbReference>
<dbReference type="FunFam" id="3.40.50.2000:FF:000153">
    <property type="entry name" value="Alpha-1,4 glucan phosphorylase"/>
    <property type="match status" value="1"/>
</dbReference>
<evidence type="ECO:0000256" key="4">
    <source>
        <dbReference type="ARBA" id="ARBA00006047"/>
    </source>
</evidence>
<keyword evidence="5" id="KW-0963">Cytoplasm</keyword>
<evidence type="ECO:0000256" key="9">
    <source>
        <dbReference type="ARBA" id="ARBA00022898"/>
    </source>
</evidence>
<dbReference type="Proteomes" id="UP000256520">
    <property type="component" value="Unassembled WGS sequence"/>
</dbReference>
<dbReference type="FunFam" id="3.40.50.2000:FF:000003">
    <property type="entry name" value="Alpha-1,4 glucan phosphorylase"/>
    <property type="match status" value="1"/>
</dbReference>
<evidence type="ECO:0000256" key="12">
    <source>
        <dbReference type="PIRSR" id="PIRSR000460-1"/>
    </source>
</evidence>
<evidence type="ECO:0000256" key="10">
    <source>
        <dbReference type="ARBA" id="ARBA00023277"/>
    </source>
</evidence>
<dbReference type="InterPro" id="IPR035090">
    <property type="entry name" value="Pyridoxal_P_attach_site"/>
</dbReference>
<evidence type="ECO:0000256" key="6">
    <source>
        <dbReference type="ARBA" id="ARBA00022533"/>
    </source>
</evidence>
<comment type="caution">
    <text evidence="14">The sequence shown here is derived from an EMBL/GenBank/DDBJ whole genome shotgun (WGS) entry which is preliminary data.</text>
</comment>
<proteinExistence type="inferred from homology"/>
<evidence type="ECO:0000256" key="13">
    <source>
        <dbReference type="RuleBase" id="RU000587"/>
    </source>
</evidence>
<dbReference type="AlphaFoldDB" id="A0A3D8PJE0"/>
<comment type="subcellular location">
    <subcellularLocation>
        <location evidence="3">Cytoplasm</location>
    </subcellularLocation>
</comment>
<keyword evidence="15" id="KW-1185">Reference proteome</keyword>
<dbReference type="Pfam" id="PF00343">
    <property type="entry name" value="Phosphorylase"/>
    <property type="match status" value="1"/>
</dbReference>
<dbReference type="InterPro" id="IPR000811">
    <property type="entry name" value="Glyco_trans_35"/>
</dbReference>
<dbReference type="GO" id="GO:0005737">
    <property type="term" value="C:cytoplasm"/>
    <property type="evidence" value="ECO:0007669"/>
    <property type="project" value="UniProtKB-SubCell"/>
</dbReference>
<dbReference type="PROSITE" id="PS00102">
    <property type="entry name" value="PHOSPHORYLASE"/>
    <property type="match status" value="1"/>
</dbReference>
<name>A0A3D8PJE0_9BACI</name>
<dbReference type="InterPro" id="IPR011833">
    <property type="entry name" value="Glycg_phsphrylas"/>
</dbReference>
<dbReference type="GO" id="GO:0030170">
    <property type="term" value="F:pyridoxal phosphate binding"/>
    <property type="evidence" value="ECO:0007669"/>
    <property type="project" value="InterPro"/>
</dbReference>
<keyword evidence="10 13" id="KW-0119">Carbohydrate metabolism</keyword>
<dbReference type="GO" id="GO:0008184">
    <property type="term" value="F:glycogen phosphorylase activity"/>
    <property type="evidence" value="ECO:0007669"/>
    <property type="project" value="InterPro"/>
</dbReference>
<comment type="function">
    <text evidence="13">Allosteric enzyme that catalyzes the rate-limiting step in glycogen catabolism, the phosphorolytic cleavage of glycogen to produce glucose-1-phosphate, and plays a central role in maintaining cellular and organismal glucose homeostasis.</text>
</comment>
<evidence type="ECO:0000313" key="14">
    <source>
        <dbReference type="EMBL" id="RDW16206.1"/>
    </source>
</evidence>
<evidence type="ECO:0000256" key="1">
    <source>
        <dbReference type="ARBA" id="ARBA00001275"/>
    </source>
</evidence>
<protein>
    <recommendedName>
        <fullName evidence="13">Alpha-1,4 glucan phosphorylase</fullName>
        <ecNumber evidence="13">2.4.1.1</ecNumber>
    </recommendedName>
</protein>
<dbReference type="EMBL" id="PIOD01000020">
    <property type="protein sequence ID" value="RDW16206.1"/>
    <property type="molecule type" value="Genomic_DNA"/>
</dbReference>
<dbReference type="CDD" id="cd04300">
    <property type="entry name" value="GT35_Glycogen_Phosphorylase"/>
    <property type="match status" value="1"/>
</dbReference>
<dbReference type="EC" id="2.4.1.1" evidence="13"/>
<dbReference type="OrthoDB" id="9760804at2"/>
<comment type="function">
    <text evidence="11">Phosphorylase is an important allosteric enzyme in carbohydrate metabolism. Enzymes from different sources differ in their regulatory mechanisms and in their natural substrates. However, all known phosphorylases share catalytic and structural properties.</text>
</comment>
<accession>A0A3D8PJE0</accession>
<dbReference type="Gene3D" id="3.40.50.2000">
    <property type="entry name" value="Glycogen Phosphorylase B"/>
    <property type="match status" value="2"/>
</dbReference>
<evidence type="ECO:0000256" key="3">
    <source>
        <dbReference type="ARBA" id="ARBA00004496"/>
    </source>
</evidence>
<comment type="cofactor">
    <cofactor evidence="2 13">
        <name>pyridoxal 5'-phosphate</name>
        <dbReference type="ChEBI" id="CHEBI:597326"/>
    </cofactor>
</comment>
<dbReference type="GO" id="GO:0005980">
    <property type="term" value="P:glycogen catabolic process"/>
    <property type="evidence" value="ECO:0007669"/>
    <property type="project" value="TreeGrafter"/>
</dbReference>
<keyword evidence="9 12" id="KW-0663">Pyridoxal phosphate</keyword>
<evidence type="ECO:0000256" key="2">
    <source>
        <dbReference type="ARBA" id="ARBA00001933"/>
    </source>
</evidence>
<evidence type="ECO:0000256" key="7">
    <source>
        <dbReference type="ARBA" id="ARBA00022676"/>
    </source>
</evidence>